<evidence type="ECO:0000313" key="2">
    <source>
        <dbReference type="EMBL" id="GIX69735.1"/>
    </source>
</evidence>
<dbReference type="AlphaFoldDB" id="A0AAV4MD21"/>
<evidence type="ECO:0000256" key="1">
    <source>
        <dbReference type="SAM" id="MobiDB-lite"/>
    </source>
</evidence>
<organism evidence="2 3">
    <name type="scientific">Caerostris extrusa</name>
    <name type="common">Bark spider</name>
    <name type="synonym">Caerostris bankana</name>
    <dbReference type="NCBI Taxonomy" id="172846"/>
    <lineage>
        <taxon>Eukaryota</taxon>
        <taxon>Metazoa</taxon>
        <taxon>Ecdysozoa</taxon>
        <taxon>Arthropoda</taxon>
        <taxon>Chelicerata</taxon>
        <taxon>Arachnida</taxon>
        <taxon>Araneae</taxon>
        <taxon>Araneomorphae</taxon>
        <taxon>Entelegynae</taxon>
        <taxon>Araneoidea</taxon>
        <taxon>Araneidae</taxon>
        <taxon>Caerostris</taxon>
    </lineage>
</organism>
<dbReference type="EMBL" id="BPLR01002078">
    <property type="protein sequence ID" value="GIX69735.1"/>
    <property type="molecule type" value="Genomic_DNA"/>
</dbReference>
<feature type="compositionally biased region" description="Basic and acidic residues" evidence="1">
    <location>
        <begin position="82"/>
        <end position="97"/>
    </location>
</feature>
<proteinExistence type="predicted"/>
<protein>
    <submittedName>
        <fullName evidence="2">Uncharacterized protein</fullName>
    </submittedName>
</protein>
<dbReference type="Proteomes" id="UP001054945">
    <property type="component" value="Unassembled WGS sequence"/>
</dbReference>
<keyword evidence="3" id="KW-1185">Reference proteome</keyword>
<reference evidence="2 3" key="1">
    <citation type="submission" date="2021-06" db="EMBL/GenBank/DDBJ databases">
        <title>Caerostris extrusa draft genome.</title>
        <authorList>
            <person name="Kono N."/>
            <person name="Arakawa K."/>
        </authorList>
    </citation>
    <scope>NUCLEOTIDE SEQUENCE [LARGE SCALE GENOMIC DNA]</scope>
</reference>
<name>A0AAV4MD21_CAEEX</name>
<comment type="caution">
    <text evidence="2">The sequence shown here is derived from an EMBL/GenBank/DDBJ whole genome shotgun (WGS) entry which is preliminary data.</text>
</comment>
<gene>
    <name evidence="2" type="ORF">CEXT_804951</name>
</gene>
<evidence type="ECO:0000313" key="3">
    <source>
        <dbReference type="Proteomes" id="UP001054945"/>
    </source>
</evidence>
<accession>A0AAV4MD21</accession>
<feature type="region of interest" description="Disordered" evidence="1">
    <location>
        <begin position="71"/>
        <end position="103"/>
    </location>
</feature>
<sequence>MGSRNVFWYFDPEFPKMGFRGTGSIKKVPNGMGGCKYYRGGRRISFFSELGVEGIGPGLFCNYVQEKGAHSDSHHASMRGGGGDRVEFSGTQEERKKNYPAGE</sequence>